<dbReference type="RefSeq" id="WP_135403499.1">
    <property type="nucleotide sequence ID" value="NZ_CP056698.1"/>
</dbReference>
<comment type="caution">
    <text evidence="1">The sequence shown here is derived from an EMBL/GenBank/DDBJ whole genome shotgun (WGS) entry which is preliminary data.</text>
</comment>
<evidence type="ECO:0000313" key="2">
    <source>
        <dbReference type="Proteomes" id="UP000518474"/>
    </source>
</evidence>
<reference evidence="1 2" key="1">
    <citation type="submission" date="2020-06" db="EMBL/GenBank/DDBJ databases">
        <title>REHAB project genomes.</title>
        <authorList>
            <person name="Shaw L.P."/>
        </authorList>
    </citation>
    <scope>NUCLEOTIDE SEQUENCE [LARGE SCALE GENOMIC DNA]</scope>
    <source>
        <strain evidence="1 2">RHBSTW-00604</strain>
    </source>
</reference>
<gene>
    <name evidence="1" type="ORF">HV245_23800</name>
</gene>
<evidence type="ECO:0000313" key="1">
    <source>
        <dbReference type="EMBL" id="MBA7901122.1"/>
    </source>
</evidence>
<organism evidence="1 2">
    <name type="scientific">Escherichia marmotae</name>
    <dbReference type="NCBI Taxonomy" id="1499973"/>
    <lineage>
        <taxon>Bacteria</taxon>
        <taxon>Pseudomonadati</taxon>
        <taxon>Pseudomonadota</taxon>
        <taxon>Gammaproteobacteria</taxon>
        <taxon>Enterobacterales</taxon>
        <taxon>Enterobacteriaceae</taxon>
        <taxon>Escherichia</taxon>
    </lineage>
</organism>
<sequence length="114" mass="12768">MSVRKEKRKRIILTGTCWYELTGLWQLLSMLGHDVCRASPGKYCTPDAWDLVIVALSAEPVAGWGRYLPWICELRERVSGKNAGSGARGVEEVECVTKCLSGMQWWGKPATTEH</sequence>
<dbReference type="Proteomes" id="UP000518474">
    <property type="component" value="Unassembled WGS sequence"/>
</dbReference>
<protein>
    <submittedName>
        <fullName evidence="1">Uncharacterized protein</fullName>
    </submittedName>
</protein>
<accession>A0A7W3APA6</accession>
<name>A0A7W3APA6_9ESCH</name>
<dbReference type="AlphaFoldDB" id="A0A7W3APA6"/>
<proteinExistence type="predicted"/>
<dbReference type="EMBL" id="JABXPT010000029">
    <property type="protein sequence ID" value="MBA7901122.1"/>
    <property type="molecule type" value="Genomic_DNA"/>
</dbReference>